<dbReference type="EMBL" id="ASHM01003730">
    <property type="protein sequence ID" value="PNY10305.1"/>
    <property type="molecule type" value="Genomic_DNA"/>
</dbReference>
<evidence type="ECO:0000313" key="2">
    <source>
        <dbReference type="EMBL" id="PNY10305.1"/>
    </source>
</evidence>
<keyword evidence="1" id="KW-1133">Transmembrane helix</keyword>
<organism evidence="2 3">
    <name type="scientific">Trifolium pratense</name>
    <name type="common">Red clover</name>
    <dbReference type="NCBI Taxonomy" id="57577"/>
    <lineage>
        <taxon>Eukaryota</taxon>
        <taxon>Viridiplantae</taxon>
        <taxon>Streptophyta</taxon>
        <taxon>Embryophyta</taxon>
        <taxon>Tracheophyta</taxon>
        <taxon>Spermatophyta</taxon>
        <taxon>Magnoliopsida</taxon>
        <taxon>eudicotyledons</taxon>
        <taxon>Gunneridae</taxon>
        <taxon>Pentapetalae</taxon>
        <taxon>rosids</taxon>
        <taxon>fabids</taxon>
        <taxon>Fabales</taxon>
        <taxon>Fabaceae</taxon>
        <taxon>Papilionoideae</taxon>
        <taxon>50 kb inversion clade</taxon>
        <taxon>NPAAA clade</taxon>
        <taxon>Hologalegina</taxon>
        <taxon>IRL clade</taxon>
        <taxon>Trifolieae</taxon>
        <taxon>Trifolium</taxon>
    </lineage>
</organism>
<evidence type="ECO:0000313" key="3">
    <source>
        <dbReference type="Proteomes" id="UP000236291"/>
    </source>
</evidence>
<protein>
    <submittedName>
        <fullName evidence="2">Uncharacterized protein</fullName>
    </submittedName>
</protein>
<comment type="caution">
    <text evidence="2">The sequence shown here is derived from an EMBL/GenBank/DDBJ whole genome shotgun (WGS) entry which is preliminary data.</text>
</comment>
<feature type="transmembrane region" description="Helical" evidence="1">
    <location>
        <begin position="43"/>
        <end position="63"/>
    </location>
</feature>
<keyword evidence="1" id="KW-0812">Transmembrane</keyword>
<dbReference type="AlphaFoldDB" id="A0A2K3P4T6"/>
<proteinExistence type="predicted"/>
<keyword evidence="1" id="KW-0472">Membrane</keyword>
<feature type="transmembrane region" description="Helical" evidence="1">
    <location>
        <begin position="12"/>
        <end position="31"/>
    </location>
</feature>
<gene>
    <name evidence="2" type="ORF">L195_g006879</name>
</gene>
<evidence type="ECO:0000256" key="1">
    <source>
        <dbReference type="SAM" id="Phobius"/>
    </source>
</evidence>
<reference evidence="2 3" key="1">
    <citation type="journal article" date="2014" name="Am. J. Bot.">
        <title>Genome assembly and annotation for red clover (Trifolium pratense; Fabaceae).</title>
        <authorList>
            <person name="Istvanek J."/>
            <person name="Jaros M."/>
            <person name="Krenek A."/>
            <person name="Repkova J."/>
        </authorList>
    </citation>
    <scope>NUCLEOTIDE SEQUENCE [LARGE SCALE GENOMIC DNA]</scope>
    <source>
        <strain evidence="3">cv. Tatra</strain>
        <tissue evidence="2">Young leaves</tissue>
    </source>
</reference>
<name>A0A2K3P4T6_TRIPR</name>
<accession>A0A2K3P4T6</accession>
<sequence>MYSNLLWRGVLRPLGVVIVMPPNLFTVFARLNEARNKKVRKDFLPVAGVLLLGGLIMLLPLFMPGAMINLSI</sequence>
<reference evidence="2 3" key="2">
    <citation type="journal article" date="2017" name="Front. Plant Sci.">
        <title>Gene Classification and Mining of Molecular Markers Useful in Red Clover (Trifolium pratense) Breeding.</title>
        <authorList>
            <person name="Istvanek J."/>
            <person name="Dluhosova J."/>
            <person name="Dluhos P."/>
            <person name="Patkova L."/>
            <person name="Nedelnik J."/>
            <person name="Repkova J."/>
        </authorList>
    </citation>
    <scope>NUCLEOTIDE SEQUENCE [LARGE SCALE GENOMIC DNA]</scope>
    <source>
        <strain evidence="3">cv. Tatra</strain>
        <tissue evidence="2">Young leaves</tissue>
    </source>
</reference>
<dbReference type="Proteomes" id="UP000236291">
    <property type="component" value="Unassembled WGS sequence"/>
</dbReference>